<evidence type="ECO:0000313" key="2">
    <source>
        <dbReference type="Proteomes" id="UP000290289"/>
    </source>
</evidence>
<evidence type="ECO:0000313" key="1">
    <source>
        <dbReference type="EMBL" id="RXI05635.1"/>
    </source>
</evidence>
<organism evidence="1 2">
    <name type="scientific">Malus domestica</name>
    <name type="common">Apple</name>
    <name type="synonym">Pyrus malus</name>
    <dbReference type="NCBI Taxonomy" id="3750"/>
    <lineage>
        <taxon>Eukaryota</taxon>
        <taxon>Viridiplantae</taxon>
        <taxon>Streptophyta</taxon>
        <taxon>Embryophyta</taxon>
        <taxon>Tracheophyta</taxon>
        <taxon>Spermatophyta</taxon>
        <taxon>Magnoliopsida</taxon>
        <taxon>eudicotyledons</taxon>
        <taxon>Gunneridae</taxon>
        <taxon>Pentapetalae</taxon>
        <taxon>rosids</taxon>
        <taxon>fabids</taxon>
        <taxon>Rosales</taxon>
        <taxon>Rosaceae</taxon>
        <taxon>Amygdaloideae</taxon>
        <taxon>Maleae</taxon>
        <taxon>Malus</taxon>
    </lineage>
</organism>
<dbReference type="EMBL" id="RDQH01000328">
    <property type="protein sequence ID" value="RXI05635.1"/>
    <property type="molecule type" value="Genomic_DNA"/>
</dbReference>
<protein>
    <submittedName>
        <fullName evidence="1">Uncharacterized protein</fullName>
    </submittedName>
</protein>
<keyword evidence="2" id="KW-1185">Reference proteome</keyword>
<gene>
    <name evidence="1" type="ORF">DVH24_017677</name>
</gene>
<accession>A0A498KIR4</accession>
<sequence>METKEGRSFIDKVIIKWYEDPEVLQMVKKRLLPSLEPETYRSWTKAFVIAPNRQHEGHHITVGQKKVKWFENPEILQIPKTMFDP</sequence>
<reference evidence="1 2" key="1">
    <citation type="submission" date="2018-10" db="EMBL/GenBank/DDBJ databases">
        <title>A high-quality apple genome assembly.</title>
        <authorList>
            <person name="Hu J."/>
        </authorList>
    </citation>
    <scope>NUCLEOTIDE SEQUENCE [LARGE SCALE GENOMIC DNA]</scope>
    <source>
        <strain evidence="2">cv. HFTH1</strain>
        <tissue evidence="1">Young leaf</tissue>
    </source>
</reference>
<dbReference type="Proteomes" id="UP000290289">
    <property type="component" value="Chromosome 2"/>
</dbReference>
<comment type="caution">
    <text evidence="1">The sequence shown here is derived from an EMBL/GenBank/DDBJ whole genome shotgun (WGS) entry which is preliminary data.</text>
</comment>
<dbReference type="AlphaFoldDB" id="A0A498KIR4"/>
<name>A0A498KIR4_MALDO</name>
<proteinExistence type="predicted"/>